<reference evidence="4 5" key="2">
    <citation type="submission" date="2015-03" db="EMBL/GenBank/DDBJ databases">
        <authorList>
            <consortium name="Pathogen Informatics"/>
        </authorList>
    </citation>
    <scope>NUCLEOTIDE SEQUENCE [LARGE SCALE GENOMIC DNA]</scope>
    <source>
        <strain evidence="2 5">M09401471</strain>
        <strain evidence="4">N09902308</strain>
    </source>
</reference>
<reference evidence="3" key="1">
    <citation type="submission" date="2015-03" db="EMBL/GenBank/DDBJ databases">
        <authorList>
            <consortium name="Pathogen Informatics"/>
            <person name="Murphy D."/>
        </authorList>
    </citation>
    <scope>NUCLEOTIDE SEQUENCE</scope>
    <source>
        <strain evidence="3">N09902308</strain>
    </source>
</reference>
<dbReference type="Proteomes" id="UP000039021">
    <property type="component" value="Unassembled WGS sequence"/>
</dbReference>
<sequence>MLALMSIPVASSMAQKAARVTRPPPIRSASLPPYIRDSDPNSGPRKAIWAACSEACAVL</sequence>
<evidence type="ECO:0000313" key="5">
    <source>
        <dbReference type="Proteomes" id="UP000044938"/>
    </source>
</evidence>
<accession>A0A655JHG4</accession>
<dbReference type="Proteomes" id="UP000044938">
    <property type="component" value="Unassembled WGS sequence"/>
</dbReference>
<dbReference type="EMBL" id="CSAJ01000594">
    <property type="protein sequence ID" value="COW93429.1"/>
    <property type="molecule type" value="Genomic_DNA"/>
</dbReference>
<feature type="region of interest" description="Disordered" evidence="1">
    <location>
        <begin position="13"/>
        <end position="42"/>
    </location>
</feature>
<evidence type="ECO:0000313" key="2">
    <source>
        <dbReference type="EMBL" id="COW93429.1"/>
    </source>
</evidence>
<protein>
    <submittedName>
        <fullName evidence="2">Uncharacterized protein</fullName>
    </submittedName>
</protein>
<gene>
    <name evidence="2" type="ORF">ERS007720_03586</name>
    <name evidence="3" type="ORF">ERS007739_02328</name>
</gene>
<evidence type="ECO:0000313" key="4">
    <source>
        <dbReference type="Proteomes" id="UP000039021"/>
    </source>
</evidence>
<organism evidence="2 5">
    <name type="scientific">Mycobacterium tuberculosis</name>
    <dbReference type="NCBI Taxonomy" id="1773"/>
    <lineage>
        <taxon>Bacteria</taxon>
        <taxon>Bacillati</taxon>
        <taxon>Actinomycetota</taxon>
        <taxon>Actinomycetes</taxon>
        <taxon>Mycobacteriales</taxon>
        <taxon>Mycobacteriaceae</taxon>
        <taxon>Mycobacterium</taxon>
        <taxon>Mycobacterium tuberculosis complex</taxon>
    </lineage>
</organism>
<name>A0A655JHG4_MYCTX</name>
<evidence type="ECO:0000256" key="1">
    <source>
        <dbReference type="SAM" id="MobiDB-lite"/>
    </source>
</evidence>
<dbReference type="EMBL" id="CSBK01001046">
    <property type="protein sequence ID" value="COY25306.1"/>
    <property type="molecule type" value="Genomic_DNA"/>
</dbReference>
<dbReference type="AlphaFoldDB" id="A0A655JHG4"/>
<evidence type="ECO:0000313" key="3">
    <source>
        <dbReference type="EMBL" id="COY25306.1"/>
    </source>
</evidence>
<proteinExistence type="predicted"/>